<reference evidence="2" key="1">
    <citation type="journal article" date="2020" name="Stud. Mycol.">
        <title>101 Dothideomycetes genomes: a test case for predicting lifestyles and emergence of pathogens.</title>
        <authorList>
            <person name="Haridas S."/>
            <person name="Albert R."/>
            <person name="Binder M."/>
            <person name="Bloem J."/>
            <person name="Labutti K."/>
            <person name="Salamov A."/>
            <person name="Andreopoulos B."/>
            <person name="Baker S."/>
            <person name="Barry K."/>
            <person name="Bills G."/>
            <person name="Bluhm B."/>
            <person name="Cannon C."/>
            <person name="Castanera R."/>
            <person name="Culley D."/>
            <person name="Daum C."/>
            <person name="Ezra D."/>
            <person name="Gonzalez J."/>
            <person name="Henrissat B."/>
            <person name="Kuo A."/>
            <person name="Liang C."/>
            <person name="Lipzen A."/>
            <person name="Lutzoni F."/>
            <person name="Magnuson J."/>
            <person name="Mondo S."/>
            <person name="Nolan M."/>
            <person name="Ohm R."/>
            <person name="Pangilinan J."/>
            <person name="Park H.-J."/>
            <person name="Ramirez L."/>
            <person name="Alfaro M."/>
            <person name="Sun H."/>
            <person name="Tritt A."/>
            <person name="Yoshinaga Y."/>
            <person name="Zwiers L.-H."/>
            <person name="Turgeon B."/>
            <person name="Goodwin S."/>
            <person name="Spatafora J."/>
            <person name="Crous P."/>
            <person name="Grigoriev I."/>
        </authorList>
    </citation>
    <scope>NUCLEOTIDE SEQUENCE</scope>
    <source>
        <strain evidence="2">CBS 125425</strain>
    </source>
</reference>
<proteinExistence type="predicted"/>
<organism evidence="2 3">
    <name type="scientific">Polyplosphaeria fusca</name>
    <dbReference type="NCBI Taxonomy" id="682080"/>
    <lineage>
        <taxon>Eukaryota</taxon>
        <taxon>Fungi</taxon>
        <taxon>Dikarya</taxon>
        <taxon>Ascomycota</taxon>
        <taxon>Pezizomycotina</taxon>
        <taxon>Dothideomycetes</taxon>
        <taxon>Pleosporomycetidae</taxon>
        <taxon>Pleosporales</taxon>
        <taxon>Tetraplosphaeriaceae</taxon>
        <taxon>Polyplosphaeria</taxon>
    </lineage>
</organism>
<feature type="domain" description="Knr4/Smi1-like" evidence="1">
    <location>
        <begin position="260"/>
        <end position="433"/>
    </location>
</feature>
<evidence type="ECO:0000313" key="3">
    <source>
        <dbReference type="Proteomes" id="UP000799444"/>
    </source>
</evidence>
<comment type="caution">
    <text evidence="2">The sequence shown here is derived from an EMBL/GenBank/DDBJ whole genome shotgun (WGS) entry which is preliminary data.</text>
</comment>
<dbReference type="Pfam" id="PF09346">
    <property type="entry name" value="SMI1_KNR4"/>
    <property type="match status" value="1"/>
</dbReference>
<evidence type="ECO:0000259" key="1">
    <source>
        <dbReference type="SMART" id="SM00860"/>
    </source>
</evidence>
<dbReference type="Proteomes" id="UP000799444">
    <property type="component" value="Unassembled WGS sequence"/>
</dbReference>
<dbReference type="AlphaFoldDB" id="A0A9P4V3Z5"/>
<dbReference type="OrthoDB" id="2788868at2759"/>
<sequence length="465" mass="53178">MSHRMGRKFDRHQILREKDPWEVAKNVFDVALEFALLGYVDVATDLYNLFEGFSQGCKSSWSPGLYFAWEATGSWPESIPAKDRTPEALSNLETERILWKRDTNATAEGLEKLIATATGEGKTDEYGDAQLRPDDLTAAIDLALYMGEKEKALEILQIFADNFYATWVDISKSRQVWQLLKNNTLARMIDVDEEKIEHFAKEVFATFQERLTKGALRVYLDTPISKLINMCNENTMKNAIWEDMDEMDPDEPPQSIIHEGASKEQIVALEKKLGHELPGDFKEFLSLTNGMASYWNGFYGEPRFLSTDEIEVFDATEQQQVWNDASVDIAFITNMSVKVDWPTLDRVIAINAGTESSKFIWLVEPEVGQKIAMAWFAAFQQLPTEEQAHVQQMMGYFHAGRKNAGEVNWQVCVWDPSTLDLTSYHSWKEYLEKIAGDTANEDILDEEDGEGRLMHSHDIFAYQLR</sequence>
<accession>A0A9P4V3Z5</accession>
<keyword evidence="3" id="KW-1185">Reference proteome</keyword>
<protein>
    <recommendedName>
        <fullName evidence="1">Knr4/Smi1-like domain-containing protein</fullName>
    </recommendedName>
</protein>
<dbReference type="SMART" id="SM00860">
    <property type="entry name" value="SMI1_KNR4"/>
    <property type="match status" value="1"/>
</dbReference>
<evidence type="ECO:0000313" key="2">
    <source>
        <dbReference type="EMBL" id="KAF2735673.1"/>
    </source>
</evidence>
<dbReference type="InterPro" id="IPR037883">
    <property type="entry name" value="Knr4/Smi1-like_sf"/>
</dbReference>
<dbReference type="SUPFAM" id="SSF160631">
    <property type="entry name" value="SMI1/KNR4-like"/>
    <property type="match status" value="1"/>
</dbReference>
<gene>
    <name evidence="2" type="ORF">EJ04DRAFT_511622</name>
</gene>
<dbReference type="EMBL" id="ML996133">
    <property type="protein sequence ID" value="KAF2735673.1"/>
    <property type="molecule type" value="Genomic_DNA"/>
</dbReference>
<dbReference type="InterPro" id="IPR018958">
    <property type="entry name" value="Knr4/Smi1-like_dom"/>
</dbReference>
<dbReference type="Gene3D" id="3.40.1580.10">
    <property type="entry name" value="SMI1/KNR4-like"/>
    <property type="match status" value="1"/>
</dbReference>
<name>A0A9P4V3Z5_9PLEO</name>